<accession>A0ABU0S4S4</accession>
<proteinExistence type="predicted"/>
<sequence>MLFRELFHPQPLGAILITPEQVKKRQLPTKFIYYGFYSKIYLLSCVYINVYSGL</sequence>
<dbReference type="Proteomes" id="UP001237780">
    <property type="component" value="Unassembled WGS sequence"/>
</dbReference>
<protein>
    <submittedName>
        <fullName evidence="2">Uncharacterized protein</fullName>
    </submittedName>
</protein>
<evidence type="ECO:0000313" key="3">
    <source>
        <dbReference type="Proteomes" id="UP001237780"/>
    </source>
</evidence>
<keyword evidence="1" id="KW-1133">Transmembrane helix</keyword>
<evidence type="ECO:0000313" key="2">
    <source>
        <dbReference type="EMBL" id="MDQ0995761.1"/>
    </source>
</evidence>
<evidence type="ECO:0000256" key="1">
    <source>
        <dbReference type="SAM" id="Phobius"/>
    </source>
</evidence>
<comment type="caution">
    <text evidence="2">The sequence shown here is derived from an EMBL/GenBank/DDBJ whole genome shotgun (WGS) entry which is preliminary data.</text>
</comment>
<dbReference type="EMBL" id="JAUSZT010000002">
    <property type="protein sequence ID" value="MDQ0995761.1"/>
    <property type="molecule type" value="Genomic_DNA"/>
</dbReference>
<keyword evidence="1" id="KW-0812">Transmembrane</keyword>
<organism evidence="2 3">
    <name type="scientific">Phyllobacterium ifriqiyense</name>
    <dbReference type="NCBI Taxonomy" id="314238"/>
    <lineage>
        <taxon>Bacteria</taxon>
        <taxon>Pseudomonadati</taxon>
        <taxon>Pseudomonadota</taxon>
        <taxon>Alphaproteobacteria</taxon>
        <taxon>Hyphomicrobiales</taxon>
        <taxon>Phyllobacteriaceae</taxon>
        <taxon>Phyllobacterium</taxon>
    </lineage>
</organism>
<gene>
    <name evidence="2" type="ORF">QFZ34_000938</name>
</gene>
<keyword evidence="1" id="KW-0472">Membrane</keyword>
<reference evidence="2 3" key="1">
    <citation type="submission" date="2023-07" db="EMBL/GenBank/DDBJ databases">
        <title>Comparative genomics of wheat-associated soil bacteria to identify genetic determinants of phenazine resistance.</title>
        <authorList>
            <person name="Mouncey N."/>
        </authorList>
    </citation>
    <scope>NUCLEOTIDE SEQUENCE [LARGE SCALE GENOMIC DNA]</scope>
    <source>
        <strain evidence="2 3">W4I11</strain>
    </source>
</reference>
<feature type="transmembrane region" description="Helical" evidence="1">
    <location>
        <begin position="31"/>
        <end position="50"/>
    </location>
</feature>
<name>A0ABU0S4S4_9HYPH</name>
<keyword evidence="3" id="KW-1185">Reference proteome</keyword>